<reference evidence="3 4" key="1">
    <citation type="submission" date="2019-03" db="EMBL/GenBank/DDBJ databases">
        <title>Genomic Encyclopedia of Type Strains, Phase IV (KMG-IV): sequencing the most valuable type-strain genomes for metagenomic binning, comparative biology and taxonomic classification.</title>
        <authorList>
            <person name="Goeker M."/>
        </authorList>
    </citation>
    <scope>NUCLEOTIDE SEQUENCE [LARGE SCALE GENOMIC DNA]</scope>
    <source>
        <strain evidence="3 4">DSM 19377</strain>
    </source>
</reference>
<evidence type="ECO:0000313" key="3">
    <source>
        <dbReference type="EMBL" id="TCP29241.1"/>
    </source>
</evidence>
<evidence type="ECO:0000256" key="1">
    <source>
        <dbReference type="PIRSR" id="PIRSR014972-1"/>
    </source>
</evidence>
<dbReference type="CDD" id="cd03440">
    <property type="entry name" value="hot_dog"/>
    <property type="match status" value="1"/>
</dbReference>
<feature type="active site" evidence="1">
    <location>
        <position position="36"/>
    </location>
</feature>
<sequence length="133" mass="14495">MKPGMKIGQKATITDTVTQKMVAQFEGTVVHPAYSTVSMVYHMEWAARQIILPFLEEHEEGIGGAVNAKHIAPTPVGEDITVTATLTELKGRAVITEVEVHNSKGLAGKGEVTQFILNKDEITHKLEKDSITN</sequence>
<feature type="active site" evidence="1">
    <location>
        <position position="44"/>
    </location>
</feature>
<keyword evidence="4" id="KW-1185">Reference proteome</keyword>
<protein>
    <submittedName>
        <fullName evidence="3">Putative thioesterase</fullName>
    </submittedName>
</protein>
<evidence type="ECO:0000313" key="4">
    <source>
        <dbReference type="Proteomes" id="UP000295416"/>
    </source>
</evidence>
<dbReference type="OrthoDB" id="6902891at2"/>
<name>A0A4R2P5J7_9BACL</name>
<dbReference type="Gene3D" id="3.10.129.10">
    <property type="entry name" value="Hotdog Thioesterase"/>
    <property type="match status" value="1"/>
</dbReference>
<organism evidence="3 4">
    <name type="scientific">Scopulibacillus darangshiensis</name>
    <dbReference type="NCBI Taxonomy" id="442528"/>
    <lineage>
        <taxon>Bacteria</taxon>
        <taxon>Bacillati</taxon>
        <taxon>Bacillota</taxon>
        <taxon>Bacilli</taxon>
        <taxon>Bacillales</taxon>
        <taxon>Sporolactobacillaceae</taxon>
        <taxon>Scopulibacillus</taxon>
    </lineage>
</organism>
<dbReference type="RefSeq" id="WP_132745898.1">
    <property type="nucleotide sequence ID" value="NZ_SLXK01000011.1"/>
</dbReference>
<feature type="domain" description="Fluoroacetyl-CoA-specific thioesterase-like" evidence="2">
    <location>
        <begin position="17"/>
        <end position="119"/>
    </location>
</feature>
<feature type="active site" evidence="1">
    <location>
        <position position="70"/>
    </location>
</feature>
<dbReference type="Pfam" id="PF22636">
    <property type="entry name" value="FlK"/>
    <property type="match status" value="1"/>
</dbReference>
<dbReference type="Proteomes" id="UP000295416">
    <property type="component" value="Unassembled WGS sequence"/>
</dbReference>
<comment type="caution">
    <text evidence="3">The sequence shown here is derived from an EMBL/GenBank/DDBJ whole genome shotgun (WGS) entry which is preliminary data.</text>
</comment>
<dbReference type="PANTHER" id="PTHR36934">
    <property type="entry name" value="BLR0278 PROTEIN"/>
    <property type="match status" value="1"/>
</dbReference>
<dbReference type="InterPro" id="IPR029069">
    <property type="entry name" value="HotDog_dom_sf"/>
</dbReference>
<dbReference type="SUPFAM" id="SSF54637">
    <property type="entry name" value="Thioesterase/thiol ester dehydrase-isomerase"/>
    <property type="match status" value="1"/>
</dbReference>
<evidence type="ECO:0000259" key="2">
    <source>
        <dbReference type="Pfam" id="PF22636"/>
    </source>
</evidence>
<dbReference type="AlphaFoldDB" id="A0A4R2P5J7"/>
<gene>
    <name evidence="3" type="ORF">EV207_11141</name>
</gene>
<dbReference type="EMBL" id="SLXK01000011">
    <property type="protein sequence ID" value="TCP29241.1"/>
    <property type="molecule type" value="Genomic_DNA"/>
</dbReference>
<accession>A0A4R2P5J7</accession>
<dbReference type="InterPro" id="IPR025540">
    <property type="entry name" value="FlK"/>
</dbReference>
<dbReference type="PANTHER" id="PTHR36934:SF1">
    <property type="entry name" value="THIOESTERASE DOMAIN-CONTAINING PROTEIN"/>
    <property type="match status" value="1"/>
</dbReference>
<dbReference type="InterPro" id="IPR054485">
    <property type="entry name" value="FlK-like_dom"/>
</dbReference>
<dbReference type="PIRSF" id="PIRSF014972">
    <property type="entry name" value="FlK"/>
    <property type="match status" value="1"/>
</dbReference>
<proteinExistence type="predicted"/>